<comment type="caution">
    <text evidence="2">The sequence shown here is derived from an EMBL/GenBank/DDBJ whole genome shotgun (WGS) entry which is preliminary data.</text>
</comment>
<keyword evidence="3" id="KW-1185">Reference proteome</keyword>
<dbReference type="InterPro" id="IPR020376">
    <property type="entry name" value="Uncharacterised_F46C5.1"/>
</dbReference>
<feature type="region of interest" description="Disordered" evidence="1">
    <location>
        <begin position="1"/>
        <end position="22"/>
    </location>
</feature>
<accession>A0A9P1IDP2</accession>
<dbReference type="EMBL" id="CANHGI010000002">
    <property type="protein sequence ID" value="CAI5442723.1"/>
    <property type="molecule type" value="Genomic_DNA"/>
</dbReference>
<dbReference type="Proteomes" id="UP001152747">
    <property type="component" value="Unassembled WGS sequence"/>
</dbReference>
<dbReference type="Pfam" id="PF17351">
    <property type="entry name" value="DUF5380"/>
    <property type="match status" value="1"/>
</dbReference>
<name>A0A9P1IDP2_9PELO</name>
<dbReference type="AlphaFoldDB" id="A0A9P1IDP2"/>
<sequence length="107" mass="11955">MDSPFGAAKAAGAGEKPDAPNLESLFSKIVQKQASIKNHRMMDFIRSSVPYGVDPSIPMFGEYETFRSDKSANFMNDGAGHIVYRQYRRARLSDILHNVNRRTNGGF</sequence>
<evidence type="ECO:0000313" key="2">
    <source>
        <dbReference type="EMBL" id="CAI5442723.1"/>
    </source>
</evidence>
<proteinExistence type="predicted"/>
<evidence type="ECO:0000256" key="1">
    <source>
        <dbReference type="SAM" id="MobiDB-lite"/>
    </source>
</evidence>
<dbReference type="OrthoDB" id="5784527at2759"/>
<organism evidence="2 3">
    <name type="scientific">Caenorhabditis angaria</name>
    <dbReference type="NCBI Taxonomy" id="860376"/>
    <lineage>
        <taxon>Eukaryota</taxon>
        <taxon>Metazoa</taxon>
        <taxon>Ecdysozoa</taxon>
        <taxon>Nematoda</taxon>
        <taxon>Chromadorea</taxon>
        <taxon>Rhabditida</taxon>
        <taxon>Rhabditina</taxon>
        <taxon>Rhabditomorpha</taxon>
        <taxon>Rhabditoidea</taxon>
        <taxon>Rhabditidae</taxon>
        <taxon>Peloderinae</taxon>
        <taxon>Caenorhabditis</taxon>
    </lineage>
</organism>
<protein>
    <submittedName>
        <fullName evidence="2">Uncharacterized protein</fullName>
    </submittedName>
</protein>
<gene>
    <name evidence="2" type="ORF">CAMP_LOCUS5360</name>
</gene>
<reference evidence="2" key="1">
    <citation type="submission" date="2022-11" db="EMBL/GenBank/DDBJ databases">
        <authorList>
            <person name="Kikuchi T."/>
        </authorList>
    </citation>
    <scope>NUCLEOTIDE SEQUENCE</scope>
    <source>
        <strain evidence="2">PS1010</strain>
    </source>
</reference>
<evidence type="ECO:0000313" key="3">
    <source>
        <dbReference type="Proteomes" id="UP001152747"/>
    </source>
</evidence>
<feature type="compositionally biased region" description="Low complexity" evidence="1">
    <location>
        <begin position="1"/>
        <end position="14"/>
    </location>
</feature>